<keyword evidence="1" id="KW-1133">Transmembrane helix</keyword>
<comment type="caution">
    <text evidence="2">The sequence shown here is derived from an EMBL/GenBank/DDBJ whole genome shotgun (WGS) entry which is preliminary data.</text>
</comment>
<evidence type="ECO:0000313" key="2">
    <source>
        <dbReference type="EMBL" id="KKB59907.1"/>
    </source>
</evidence>
<gene>
    <name evidence="2" type="ORF">HMPREF1535_00179</name>
</gene>
<proteinExistence type="predicted"/>
<reference evidence="2 3" key="1">
    <citation type="submission" date="2013-04" db="EMBL/GenBank/DDBJ databases">
        <title>The Genome Sequence of Parabacteroides goldsteinii DSM 19448.</title>
        <authorList>
            <consortium name="The Broad Institute Genomics Platform"/>
            <person name="Earl A."/>
            <person name="Ward D."/>
            <person name="Feldgarden M."/>
            <person name="Gevers D."/>
            <person name="Martens E."/>
            <person name="Sakamoto M."/>
            <person name="Benno Y."/>
            <person name="Song Y."/>
            <person name="Liu C."/>
            <person name="Lee J."/>
            <person name="Bolanos M."/>
            <person name="Vaisanen M.L."/>
            <person name="Finegold S.M."/>
            <person name="Walker B."/>
            <person name="Young S."/>
            <person name="Zeng Q."/>
            <person name="Gargeya S."/>
            <person name="Fitzgerald M."/>
            <person name="Haas B."/>
            <person name="Abouelleil A."/>
            <person name="Allen A.W."/>
            <person name="Alvarado L."/>
            <person name="Arachchi H.M."/>
            <person name="Berlin A.M."/>
            <person name="Chapman S.B."/>
            <person name="Gainer-Dewar J."/>
            <person name="Goldberg J."/>
            <person name="Griggs A."/>
            <person name="Gujja S."/>
            <person name="Hansen M."/>
            <person name="Howarth C."/>
            <person name="Imamovic A."/>
            <person name="Ireland A."/>
            <person name="Larimer J."/>
            <person name="McCowan C."/>
            <person name="Murphy C."/>
            <person name="Pearson M."/>
            <person name="Poon T.W."/>
            <person name="Priest M."/>
            <person name="Roberts A."/>
            <person name="Saif S."/>
            <person name="Shea T."/>
            <person name="Sisk P."/>
            <person name="Sykes S."/>
            <person name="Wortman J."/>
            <person name="Nusbaum C."/>
            <person name="Birren B."/>
        </authorList>
    </citation>
    <scope>NUCLEOTIDE SEQUENCE [LARGE SCALE GENOMIC DNA]</scope>
    <source>
        <strain evidence="2 3">DSM 19448</strain>
    </source>
</reference>
<dbReference type="Proteomes" id="UP000033047">
    <property type="component" value="Unassembled WGS sequence"/>
</dbReference>
<evidence type="ECO:0000256" key="1">
    <source>
        <dbReference type="SAM" id="Phobius"/>
    </source>
</evidence>
<feature type="transmembrane region" description="Helical" evidence="1">
    <location>
        <begin position="13"/>
        <end position="34"/>
    </location>
</feature>
<dbReference type="PATRIC" id="fig|927665.4.peg.177"/>
<keyword evidence="1" id="KW-0812">Transmembrane</keyword>
<sequence length="53" mass="6251">MINIYRMNFCAKVLNSVQICFHLGAFFILIKGLLSEEGRYRNFFSGWNVIYVN</sequence>
<name>A0A0F5JR46_9BACT</name>
<evidence type="ECO:0000313" key="3">
    <source>
        <dbReference type="Proteomes" id="UP000033047"/>
    </source>
</evidence>
<accession>A0A0F5JR46</accession>
<organism evidence="2 3">
    <name type="scientific">Parabacteroides goldsteinii DSM 19448 = WAL 12034</name>
    <dbReference type="NCBI Taxonomy" id="927665"/>
    <lineage>
        <taxon>Bacteria</taxon>
        <taxon>Pseudomonadati</taxon>
        <taxon>Bacteroidota</taxon>
        <taxon>Bacteroidia</taxon>
        <taxon>Bacteroidales</taxon>
        <taxon>Tannerellaceae</taxon>
        <taxon>Parabacteroides</taxon>
    </lineage>
</organism>
<protein>
    <submittedName>
        <fullName evidence="2">Uncharacterized protein</fullName>
    </submittedName>
</protein>
<dbReference type="EMBL" id="AQHV01000001">
    <property type="protein sequence ID" value="KKB59907.1"/>
    <property type="molecule type" value="Genomic_DNA"/>
</dbReference>
<dbReference type="STRING" id="927665.HMPREF1535_00179"/>
<dbReference type="AlphaFoldDB" id="A0A0F5JR46"/>
<keyword evidence="1" id="KW-0472">Membrane</keyword>
<dbReference type="HOGENOM" id="CLU_3064364_0_0_10"/>